<dbReference type="InterPro" id="IPR036890">
    <property type="entry name" value="HATPase_C_sf"/>
</dbReference>
<dbReference type="SUPFAM" id="SSF47384">
    <property type="entry name" value="Homodimeric domain of signal transducing histidine kinase"/>
    <property type="match status" value="1"/>
</dbReference>
<dbReference type="Pfam" id="PF00072">
    <property type="entry name" value="Response_reg"/>
    <property type="match status" value="1"/>
</dbReference>
<comment type="caution">
    <text evidence="11">The sequence shown here is derived from an EMBL/GenBank/DDBJ whole genome shotgun (WGS) entry which is preliminary data.</text>
</comment>
<name>A0ABX0YG39_9PSED</name>
<dbReference type="InterPro" id="IPR013655">
    <property type="entry name" value="PAS_fold_3"/>
</dbReference>
<feature type="domain" description="Histidine kinase" evidence="7">
    <location>
        <begin position="475"/>
        <end position="699"/>
    </location>
</feature>
<dbReference type="Pfam" id="PF08448">
    <property type="entry name" value="PAS_4"/>
    <property type="match status" value="1"/>
</dbReference>
<dbReference type="InterPro" id="IPR011006">
    <property type="entry name" value="CheY-like_superfamily"/>
</dbReference>
<dbReference type="InterPro" id="IPR004358">
    <property type="entry name" value="Sig_transdc_His_kin-like_C"/>
</dbReference>
<dbReference type="SUPFAM" id="SSF52172">
    <property type="entry name" value="CheY-like"/>
    <property type="match status" value="1"/>
</dbReference>
<feature type="domain" description="PAS" evidence="9">
    <location>
        <begin position="47"/>
        <end position="104"/>
    </location>
</feature>
<dbReference type="Proteomes" id="UP000746535">
    <property type="component" value="Unassembled WGS sequence"/>
</dbReference>
<keyword evidence="12" id="KW-1185">Reference proteome</keyword>
<dbReference type="SMART" id="SM00091">
    <property type="entry name" value="PAS"/>
    <property type="match status" value="2"/>
</dbReference>
<gene>
    <name evidence="11" type="ORF">HBH25_15620</name>
</gene>
<dbReference type="CDD" id="cd18161">
    <property type="entry name" value="REC_hyHK_blue-like"/>
    <property type="match status" value="1"/>
</dbReference>
<dbReference type="Gene3D" id="3.40.50.2300">
    <property type="match status" value="1"/>
</dbReference>
<dbReference type="InterPro" id="IPR001789">
    <property type="entry name" value="Sig_transdc_resp-reg_receiver"/>
</dbReference>
<proteinExistence type="predicted"/>
<keyword evidence="4" id="KW-0808">Transferase</keyword>
<reference evidence="11 12" key="1">
    <citation type="submission" date="2020-03" db="EMBL/GenBank/DDBJ databases">
        <authorList>
            <person name="Wang L."/>
            <person name="He N."/>
            <person name="Li Y."/>
            <person name="Fang Y."/>
            <person name="Zhang F."/>
        </authorList>
    </citation>
    <scope>NUCLEOTIDE SEQUENCE [LARGE SCALE GENOMIC DNA]</scope>
    <source>
        <strain evidence="12">hsmgli-8</strain>
    </source>
</reference>
<dbReference type="CDD" id="cd00082">
    <property type="entry name" value="HisKA"/>
    <property type="match status" value="1"/>
</dbReference>
<dbReference type="EMBL" id="JAAVJI010000009">
    <property type="protein sequence ID" value="NJP02277.1"/>
    <property type="molecule type" value="Genomic_DNA"/>
</dbReference>
<dbReference type="EC" id="2.7.13.3" evidence="2"/>
<dbReference type="InterPro" id="IPR000700">
    <property type="entry name" value="PAS-assoc_C"/>
</dbReference>
<keyword evidence="6" id="KW-0175">Coiled coil</keyword>
<evidence type="ECO:0000256" key="2">
    <source>
        <dbReference type="ARBA" id="ARBA00012438"/>
    </source>
</evidence>
<dbReference type="InterPro" id="IPR036097">
    <property type="entry name" value="HisK_dim/P_sf"/>
</dbReference>
<dbReference type="PROSITE" id="PS50112">
    <property type="entry name" value="PAS"/>
    <property type="match status" value="1"/>
</dbReference>
<dbReference type="SMART" id="SM00387">
    <property type="entry name" value="HATPase_c"/>
    <property type="match status" value="1"/>
</dbReference>
<dbReference type="Pfam" id="PF08447">
    <property type="entry name" value="PAS_3"/>
    <property type="match status" value="1"/>
</dbReference>
<dbReference type="NCBIfam" id="TIGR00229">
    <property type="entry name" value="sensory_box"/>
    <property type="match status" value="2"/>
</dbReference>
<dbReference type="Pfam" id="PF00512">
    <property type="entry name" value="HisKA"/>
    <property type="match status" value="1"/>
</dbReference>
<evidence type="ECO:0000259" key="8">
    <source>
        <dbReference type="PROSITE" id="PS50110"/>
    </source>
</evidence>
<dbReference type="PROSITE" id="PS50113">
    <property type="entry name" value="PAC"/>
    <property type="match status" value="2"/>
</dbReference>
<evidence type="ECO:0000256" key="4">
    <source>
        <dbReference type="ARBA" id="ARBA00022777"/>
    </source>
</evidence>
<dbReference type="InterPro" id="IPR005467">
    <property type="entry name" value="His_kinase_dom"/>
</dbReference>
<dbReference type="InterPro" id="IPR035965">
    <property type="entry name" value="PAS-like_dom_sf"/>
</dbReference>
<dbReference type="SMART" id="SM00388">
    <property type="entry name" value="HisKA"/>
    <property type="match status" value="1"/>
</dbReference>
<keyword evidence="4" id="KW-0418">Kinase</keyword>
<keyword evidence="3 5" id="KW-0597">Phosphoprotein</keyword>
<dbReference type="InterPro" id="IPR003594">
    <property type="entry name" value="HATPase_dom"/>
</dbReference>
<comment type="catalytic activity">
    <reaction evidence="1">
        <text>ATP + protein L-histidine = ADP + protein N-phospho-L-histidine.</text>
        <dbReference type="EC" id="2.7.13.3"/>
    </reaction>
</comment>
<dbReference type="RefSeq" id="WP_168084860.1">
    <property type="nucleotide sequence ID" value="NZ_JAAVJI010000009.1"/>
</dbReference>
<dbReference type="PROSITE" id="PS50109">
    <property type="entry name" value="HIS_KIN"/>
    <property type="match status" value="1"/>
</dbReference>
<accession>A0ABX0YG39</accession>
<evidence type="ECO:0000256" key="1">
    <source>
        <dbReference type="ARBA" id="ARBA00000085"/>
    </source>
</evidence>
<dbReference type="CDD" id="cd00130">
    <property type="entry name" value="PAS"/>
    <property type="match status" value="2"/>
</dbReference>
<dbReference type="InterPro" id="IPR003661">
    <property type="entry name" value="HisK_dim/P_dom"/>
</dbReference>
<dbReference type="SUPFAM" id="SSF55874">
    <property type="entry name" value="ATPase domain of HSP90 chaperone/DNA topoisomerase II/histidine kinase"/>
    <property type="match status" value="1"/>
</dbReference>
<evidence type="ECO:0000259" key="9">
    <source>
        <dbReference type="PROSITE" id="PS50112"/>
    </source>
</evidence>
<organism evidence="11 12">
    <name type="scientific">Pseudomonas quercus</name>
    <dbReference type="NCBI Taxonomy" id="2722792"/>
    <lineage>
        <taxon>Bacteria</taxon>
        <taxon>Pseudomonadati</taxon>
        <taxon>Pseudomonadota</taxon>
        <taxon>Gammaproteobacteria</taxon>
        <taxon>Pseudomonadales</taxon>
        <taxon>Pseudomonadaceae</taxon>
        <taxon>Pseudomonas</taxon>
    </lineage>
</organism>
<dbReference type="InterPro" id="IPR000014">
    <property type="entry name" value="PAS"/>
</dbReference>
<sequence length="840" mass="92508">MTECDLSLLSREALEAEVVQLRSSLYQSVQDKAWKLAAFDSAVEFAIVVTDTDGTITAWNAGAEQVMGWSSTQMLGRDASCFFTPEDRTAGRVAYEMQTALRDGRATDERWHLTQSGERFWASGQMMPLRDEHKVHIGFLKIFRDRTAEHLAGKALKETERLLRQSQETQTASNAHYRTLFNAIDDGFCIIEFIDGPEGPLSDYVHVDANLGYERQTGITGIIGQTIRGLAPAEAQGWVDLYKQVWKTGQPLRMERYFEAAGRDIEVLATRLEPVGQHQVSILFRDISQRKHTEALVRENTRRLQLALAAGAVVGTWFWDIQADRFTVDEAFIRTFGMDPDLGHVHISPSSILETVHPDDREGLSEAVKEALARGGSYAHQYRTRRTDGRYYWIEGNGYVTQAPDGSPQTFPGVLVDIQDRRAVEAERDRANEALRALAETLEQRVEERTRRLQLSEEQLRQAQKMEAVGQLTGGIAHDFNNLLAGIMGSLELMNTRFAQGRLKDIDKYMAAAQGAAKRAAALTHRLLAFSRRQTLDPKTTDVNALVDGMCDLIQRTVGPSVPLRVVGAADLWLVQVDPSQLENALLNLCINARDAMPEGGSITIETANRTIDEQGAARQGMRRGQYLALSVSDTGTGMSAEVIAKAFDPFFTTKPIGQGTGLGLSMIYGFANQSNGQVRIHSTLGQGTTVTIYLPRHKGALEPEDSGSDPYLLGQAKAGETVLVVEDEPTVRLLVTDVLEDLGYTVIEATESVGGLRVLQSNTRIDLLITDVGLPGGLNGRQLADAARVRRAGLKVLFITGYAENALLSQGQLEPGMSVLTKPFAVEALASRLQQLLSH</sequence>
<protein>
    <recommendedName>
        <fullName evidence="2">histidine kinase</fullName>
        <ecNumber evidence="2">2.7.13.3</ecNumber>
    </recommendedName>
</protein>
<dbReference type="Gene3D" id="1.10.287.130">
    <property type="match status" value="1"/>
</dbReference>
<feature type="domain" description="Response regulatory" evidence="8">
    <location>
        <begin position="722"/>
        <end position="838"/>
    </location>
</feature>
<evidence type="ECO:0000313" key="11">
    <source>
        <dbReference type="EMBL" id="NJP02277.1"/>
    </source>
</evidence>
<evidence type="ECO:0000256" key="5">
    <source>
        <dbReference type="PROSITE-ProRule" id="PRU00169"/>
    </source>
</evidence>
<dbReference type="PROSITE" id="PS50110">
    <property type="entry name" value="RESPONSE_REGULATORY"/>
    <property type="match status" value="1"/>
</dbReference>
<evidence type="ECO:0000313" key="12">
    <source>
        <dbReference type="Proteomes" id="UP000746535"/>
    </source>
</evidence>
<dbReference type="Gene3D" id="3.30.565.10">
    <property type="entry name" value="Histidine kinase-like ATPase, C-terminal domain"/>
    <property type="match status" value="1"/>
</dbReference>
<dbReference type="SMART" id="SM00448">
    <property type="entry name" value="REC"/>
    <property type="match status" value="1"/>
</dbReference>
<dbReference type="SUPFAM" id="SSF55785">
    <property type="entry name" value="PYP-like sensor domain (PAS domain)"/>
    <property type="match status" value="3"/>
</dbReference>
<feature type="domain" description="PAC" evidence="10">
    <location>
        <begin position="106"/>
        <end position="158"/>
    </location>
</feature>
<evidence type="ECO:0000256" key="6">
    <source>
        <dbReference type="SAM" id="Coils"/>
    </source>
</evidence>
<dbReference type="InterPro" id="IPR001610">
    <property type="entry name" value="PAC"/>
</dbReference>
<feature type="domain" description="PAC" evidence="10">
    <location>
        <begin position="378"/>
        <end position="430"/>
    </location>
</feature>
<dbReference type="PRINTS" id="PR00344">
    <property type="entry name" value="BCTRLSENSOR"/>
</dbReference>
<evidence type="ECO:0000259" key="7">
    <source>
        <dbReference type="PROSITE" id="PS50109"/>
    </source>
</evidence>
<dbReference type="PANTHER" id="PTHR43065:SF42">
    <property type="entry name" value="TWO-COMPONENT SENSOR PPRA"/>
    <property type="match status" value="1"/>
</dbReference>
<dbReference type="Pfam" id="PF02518">
    <property type="entry name" value="HATPase_c"/>
    <property type="match status" value="1"/>
</dbReference>
<evidence type="ECO:0000259" key="10">
    <source>
        <dbReference type="PROSITE" id="PS50113"/>
    </source>
</evidence>
<evidence type="ECO:0000256" key="3">
    <source>
        <dbReference type="ARBA" id="ARBA00022553"/>
    </source>
</evidence>
<feature type="coiled-coil region" evidence="6">
    <location>
        <begin position="421"/>
        <end position="466"/>
    </location>
</feature>
<dbReference type="InterPro" id="IPR013656">
    <property type="entry name" value="PAS_4"/>
</dbReference>
<dbReference type="PANTHER" id="PTHR43065">
    <property type="entry name" value="SENSOR HISTIDINE KINASE"/>
    <property type="match status" value="1"/>
</dbReference>
<feature type="modified residue" description="4-aspartylphosphate" evidence="5">
    <location>
        <position position="772"/>
    </location>
</feature>
<dbReference type="Gene3D" id="3.30.450.20">
    <property type="entry name" value="PAS domain"/>
    <property type="match status" value="3"/>
</dbReference>
<dbReference type="SMART" id="SM00086">
    <property type="entry name" value="PAC"/>
    <property type="match status" value="2"/>
</dbReference>